<accession>A0A1L9UVU9</accession>
<sequence>MNFPMNARSSSFFSSPSPPSSSSSFFFCCCSCCCYCCYCSICCVCSSSYRCRLGNAGAGTAVVVSELILEKTIFCRSMSPAPSKAATSSVAFELLYQ</sequence>
<dbReference type="RefSeq" id="XP_067483095.1">
    <property type="nucleotide sequence ID" value="XM_067623925.1"/>
</dbReference>
<protein>
    <submittedName>
        <fullName evidence="2">Uncharacterized protein</fullName>
    </submittedName>
</protein>
<feature type="compositionally biased region" description="Low complexity" evidence="1">
    <location>
        <begin position="9"/>
        <end position="22"/>
    </location>
</feature>
<dbReference type="Proteomes" id="UP000184499">
    <property type="component" value="Unassembled WGS sequence"/>
</dbReference>
<name>A0A1L9UVU9_ASPBC</name>
<keyword evidence="3" id="KW-1185">Reference proteome</keyword>
<feature type="region of interest" description="Disordered" evidence="1">
    <location>
        <begin position="1"/>
        <end position="22"/>
    </location>
</feature>
<evidence type="ECO:0000313" key="2">
    <source>
        <dbReference type="EMBL" id="OJJ75848.1"/>
    </source>
</evidence>
<gene>
    <name evidence="2" type="ORF">ASPBRDRAFT_383679</name>
</gene>
<dbReference type="AlphaFoldDB" id="A0A1L9UVU9"/>
<proteinExistence type="predicted"/>
<organism evidence="2 3">
    <name type="scientific">Aspergillus brasiliensis (strain CBS 101740 / IMI 381727 / IBT 21946)</name>
    <dbReference type="NCBI Taxonomy" id="767769"/>
    <lineage>
        <taxon>Eukaryota</taxon>
        <taxon>Fungi</taxon>
        <taxon>Dikarya</taxon>
        <taxon>Ascomycota</taxon>
        <taxon>Pezizomycotina</taxon>
        <taxon>Eurotiomycetes</taxon>
        <taxon>Eurotiomycetidae</taxon>
        <taxon>Eurotiales</taxon>
        <taxon>Aspergillaceae</taxon>
        <taxon>Aspergillus</taxon>
        <taxon>Aspergillus subgen. Circumdati</taxon>
    </lineage>
</organism>
<evidence type="ECO:0000313" key="3">
    <source>
        <dbReference type="Proteomes" id="UP000184499"/>
    </source>
</evidence>
<dbReference type="VEuPathDB" id="FungiDB:ASPBRDRAFT_383679"/>
<reference evidence="3" key="1">
    <citation type="journal article" date="2017" name="Genome Biol.">
        <title>Comparative genomics reveals high biological diversity and specific adaptations in the industrially and medically important fungal genus Aspergillus.</title>
        <authorList>
            <person name="de Vries R.P."/>
            <person name="Riley R."/>
            <person name="Wiebenga A."/>
            <person name="Aguilar-Osorio G."/>
            <person name="Amillis S."/>
            <person name="Uchima C.A."/>
            <person name="Anderluh G."/>
            <person name="Asadollahi M."/>
            <person name="Askin M."/>
            <person name="Barry K."/>
            <person name="Battaglia E."/>
            <person name="Bayram O."/>
            <person name="Benocci T."/>
            <person name="Braus-Stromeyer S.A."/>
            <person name="Caldana C."/>
            <person name="Canovas D."/>
            <person name="Cerqueira G.C."/>
            <person name="Chen F."/>
            <person name="Chen W."/>
            <person name="Choi C."/>
            <person name="Clum A."/>
            <person name="Dos Santos R.A."/>
            <person name="Damasio A.R."/>
            <person name="Diallinas G."/>
            <person name="Emri T."/>
            <person name="Fekete E."/>
            <person name="Flipphi M."/>
            <person name="Freyberg S."/>
            <person name="Gallo A."/>
            <person name="Gournas C."/>
            <person name="Habgood R."/>
            <person name="Hainaut M."/>
            <person name="Harispe M.L."/>
            <person name="Henrissat B."/>
            <person name="Hilden K.S."/>
            <person name="Hope R."/>
            <person name="Hossain A."/>
            <person name="Karabika E."/>
            <person name="Karaffa L."/>
            <person name="Karanyi Z."/>
            <person name="Krasevec N."/>
            <person name="Kuo A."/>
            <person name="Kusch H."/>
            <person name="LaButti K."/>
            <person name="Lagendijk E.L."/>
            <person name="Lapidus A."/>
            <person name="Levasseur A."/>
            <person name="Lindquist E."/>
            <person name="Lipzen A."/>
            <person name="Logrieco A.F."/>
            <person name="MacCabe A."/>
            <person name="Maekelae M.R."/>
            <person name="Malavazi I."/>
            <person name="Melin P."/>
            <person name="Meyer V."/>
            <person name="Mielnichuk N."/>
            <person name="Miskei M."/>
            <person name="Molnar A.P."/>
            <person name="Mule G."/>
            <person name="Ngan C.Y."/>
            <person name="Orejas M."/>
            <person name="Orosz E."/>
            <person name="Ouedraogo J.P."/>
            <person name="Overkamp K.M."/>
            <person name="Park H.-S."/>
            <person name="Perrone G."/>
            <person name="Piumi F."/>
            <person name="Punt P.J."/>
            <person name="Ram A.F."/>
            <person name="Ramon A."/>
            <person name="Rauscher S."/>
            <person name="Record E."/>
            <person name="Riano-Pachon D.M."/>
            <person name="Robert V."/>
            <person name="Roehrig J."/>
            <person name="Ruller R."/>
            <person name="Salamov A."/>
            <person name="Salih N.S."/>
            <person name="Samson R.A."/>
            <person name="Sandor E."/>
            <person name="Sanguinetti M."/>
            <person name="Schuetze T."/>
            <person name="Sepcic K."/>
            <person name="Shelest E."/>
            <person name="Sherlock G."/>
            <person name="Sophianopoulou V."/>
            <person name="Squina F.M."/>
            <person name="Sun H."/>
            <person name="Susca A."/>
            <person name="Todd R.B."/>
            <person name="Tsang A."/>
            <person name="Unkles S.E."/>
            <person name="van de Wiele N."/>
            <person name="van Rossen-Uffink D."/>
            <person name="Oliveira J.V."/>
            <person name="Vesth T.C."/>
            <person name="Visser J."/>
            <person name="Yu J.-H."/>
            <person name="Zhou M."/>
            <person name="Andersen M.R."/>
            <person name="Archer D.B."/>
            <person name="Baker S.E."/>
            <person name="Benoit I."/>
            <person name="Brakhage A.A."/>
            <person name="Braus G.H."/>
            <person name="Fischer R."/>
            <person name="Frisvad J.C."/>
            <person name="Goldman G.H."/>
            <person name="Houbraken J."/>
            <person name="Oakley B."/>
            <person name="Pocsi I."/>
            <person name="Scazzocchio C."/>
            <person name="Seiboth B."/>
            <person name="vanKuyk P.A."/>
            <person name="Wortman J."/>
            <person name="Dyer P.S."/>
            <person name="Grigoriev I.V."/>
        </authorList>
    </citation>
    <scope>NUCLEOTIDE SEQUENCE [LARGE SCALE GENOMIC DNA]</scope>
    <source>
        <strain evidence="3">CBS 101740 / IMI 381727 / IBT 21946</strain>
    </source>
</reference>
<evidence type="ECO:0000256" key="1">
    <source>
        <dbReference type="SAM" id="MobiDB-lite"/>
    </source>
</evidence>
<dbReference type="EMBL" id="KV878680">
    <property type="protein sequence ID" value="OJJ75848.1"/>
    <property type="molecule type" value="Genomic_DNA"/>
</dbReference>
<dbReference type="GeneID" id="93576413"/>